<accession>A0ABR2Q6C5</accession>
<proteinExistence type="inferred from homology"/>
<comment type="similarity">
    <text evidence="2">Belongs to the bacterial PQQ dehydrogenase family.</text>
</comment>
<dbReference type="InterPro" id="IPR018391">
    <property type="entry name" value="PQQ_b-propeller_rpt"/>
</dbReference>
<dbReference type="Pfam" id="PF13360">
    <property type="entry name" value="PQQ_2"/>
    <property type="match status" value="2"/>
</dbReference>
<protein>
    <recommendedName>
        <fullName evidence="5">Pyrrolo-quinoline quinone repeat domain-containing protein</fullName>
    </recommendedName>
</protein>
<evidence type="ECO:0000256" key="4">
    <source>
        <dbReference type="SAM" id="SignalP"/>
    </source>
</evidence>
<feature type="chain" id="PRO_5045044873" description="Pyrrolo-quinoline quinone repeat domain-containing protein" evidence="4">
    <location>
        <begin position="19"/>
        <end position="483"/>
    </location>
</feature>
<evidence type="ECO:0000256" key="2">
    <source>
        <dbReference type="ARBA" id="ARBA00008156"/>
    </source>
</evidence>
<dbReference type="PANTHER" id="PTHR32303:SF10">
    <property type="entry name" value="OUTER MEMBRANE PROTEIN ASSEMBLY FACTOR BAMB"/>
    <property type="match status" value="1"/>
</dbReference>
<keyword evidence="4" id="KW-0732">Signal</keyword>
<feature type="domain" description="Pyrrolo-quinoline quinone repeat" evidence="5">
    <location>
        <begin position="52"/>
        <end position="247"/>
    </location>
</feature>
<evidence type="ECO:0000256" key="1">
    <source>
        <dbReference type="ARBA" id="ARBA00001931"/>
    </source>
</evidence>
<dbReference type="Proteomes" id="UP001396334">
    <property type="component" value="Unassembled WGS sequence"/>
</dbReference>
<feature type="domain" description="Pyrrolo-quinoline quinone repeat" evidence="5">
    <location>
        <begin position="379"/>
        <end position="456"/>
    </location>
</feature>
<dbReference type="Gene3D" id="2.140.10.10">
    <property type="entry name" value="Quinoprotein alcohol dehydrogenase-like superfamily"/>
    <property type="match status" value="2"/>
</dbReference>
<keyword evidence="3" id="KW-0560">Oxidoreductase</keyword>
<dbReference type="SUPFAM" id="SSF50998">
    <property type="entry name" value="Quinoprotein alcohol dehydrogenase-like"/>
    <property type="match status" value="1"/>
</dbReference>
<dbReference type="InterPro" id="IPR011047">
    <property type="entry name" value="Quinoprotein_ADH-like_sf"/>
</dbReference>
<evidence type="ECO:0000313" key="7">
    <source>
        <dbReference type="Proteomes" id="UP001396334"/>
    </source>
</evidence>
<dbReference type="InterPro" id="IPR002372">
    <property type="entry name" value="PQQ_rpt_dom"/>
</dbReference>
<evidence type="ECO:0000256" key="3">
    <source>
        <dbReference type="ARBA" id="ARBA00023002"/>
    </source>
</evidence>
<organism evidence="6 7">
    <name type="scientific">Hibiscus sabdariffa</name>
    <name type="common">roselle</name>
    <dbReference type="NCBI Taxonomy" id="183260"/>
    <lineage>
        <taxon>Eukaryota</taxon>
        <taxon>Viridiplantae</taxon>
        <taxon>Streptophyta</taxon>
        <taxon>Embryophyta</taxon>
        <taxon>Tracheophyta</taxon>
        <taxon>Spermatophyta</taxon>
        <taxon>Magnoliopsida</taxon>
        <taxon>eudicotyledons</taxon>
        <taxon>Gunneridae</taxon>
        <taxon>Pentapetalae</taxon>
        <taxon>rosids</taxon>
        <taxon>malvids</taxon>
        <taxon>Malvales</taxon>
        <taxon>Malvaceae</taxon>
        <taxon>Malvoideae</taxon>
        <taxon>Hibiscus</taxon>
    </lineage>
</organism>
<gene>
    <name evidence="6" type="ORF">V6N11_076280</name>
</gene>
<sequence>MEFLLLLCLVSLLLSADSTDWLSHGGNILNRRFADKENKISPETVSNLRLKWKFDAGRDITATPSVSDGAVYFPSWDGYLYAVKESDGSLIWRQNLQHLTGFNSTGVISNVNVTASRTTPAVADDLLIIGISGPASVVAVKRSNGEFVWSTLLDENPYGCITMSGTYYKGNFYVGTSSLEETLSIEECCIFRGSFVKLNATTGKILWQTFVLPDNFGNRGQYSGAAIWGSSPSIDITRNLVYIATGNLYSAPQNITDCQERQNNQTQVPPTHTDKFPDCPPGPNPDADFGEAPMMLSIDVNGTEKDMVVAVQKSGFAWALDRDNGNIIWSTEAGPGGITGGGTWGAATDEERVYTNIVNSDGKNFTLKPSIRNTTAGGWVTMDAKTGQILWSTGDPSNGTASGPVTVANGVLFGGSTYKEGPIYAMDAKSGEILWSYNTGATVFGGMSVNDGCIFIGHGYKVSFGASNPNFSAGNSLFAFCVF</sequence>
<feature type="signal peptide" evidence="4">
    <location>
        <begin position="1"/>
        <end position="18"/>
    </location>
</feature>
<evidence type="ECO:0000259" key="5">
    <source>
        <dbReference type="Pfam" id="PF13360"/>
    </source>
</evidence>
<comment type="caution">
    <text evidence="6">The sequence shown here is derived from an EMBL/GenBank/DDBJ whole genome shotgun (WGS) entry which is preliminary data.</text>
</comment>
<evidence type="ECO:0000313" key="6">
    <source>
        <dbReference type="EMBL" id="KAK8996030.1"/>
    </source>
</evidence>
<dbReference type="PANTHER" id="PTHR32303">
    <property type="entry name" value="QUINOPROTEIN ALCOHOL DEHYDROGENASE (CYTOCHROME C)"/>
    <property type="match status" value="1"/>
</dbReference>
<dbReference type="EMBL" id="JBBPBN010000045">
    <property type="protein sequence ID" value="KAK8996030.1"/>
    <property type="molecule type" value="Genomic_DNA"/>
</dbReference>
<comment type="cofactor">
    <cofactor evidence="1">
        <name>pyrroloquinoline quinone</name>
        <dbReference type="ChEBI" id="CHEBI:58442"/>
    </cofactor>
</comment>
<reference evidence="6 7" key="1">
    <citation type="journal article" date="2024" name="G3 (Bethesda)">
        <title>Genome assembly of Hibiscus sabdariffa L. provides insights into metabolisms of medicinal natural products.</title>
        <authorList>
            <person name="Kim T."/>
        </authorList>
    </citation>
    <scope>NUCLEOTIDE SEQUENCE [LARGE SCALE GENOMIC DNA]</scope>
    <source>
        <strain evidence="6">TK-2024</strain>
        <tissue evidence="6">Old leaves</tissue>
    </source>
</reference>
<name>A0ABR2Q6C5_9ROSI</name>
<dbReference type="SMART" id="SM00564">
    <property type="entry name" value="PQQ"/>
    <property type="match status" value="6"/>
</dbReference>
<keyword evidence="7" id="KW-1185">Reference proteome</keyword>